<feature type="region of interest" description="Disordered" evidence="1">
    <location>
        <begin position="227"/>
        <end position="255"/>
    </location>
</feature>
<organism evidence="3 4">
    <name type="scientific">Tenebrio molitor</name>
    <name type="common">Yellow mealworm beetle</name>
    <dbReference type="NCBI Taxonomy" id="7067"/>
    <lineage>
        <taxon>Eukaryota</taxon>
        <taxon>Metazoa</taxon>
        <taxon>Ecdysozoa</taxon>
        <taxon>Arthropoda</taxon>
        <taxon>Hexapoda</taxon>
        <taxon>Insecta</taxon>
        <taxon>Pterygota</taxon>
        <taxon>Neoptera</taxon>
        <taxon>Endopterygota</taxon>
        <taxon>Coleoptera</taxon>
        <taxon>Polyphaga</taxon>
        <taxon>Cucujiformia</taxon>
        <taxon>Tenebrionidae</taxon>
        <taxon>Tenebrio</taxon>
    </lineage>
</organism>
<feature type="domain" description="Endonuclease/exonuclease/phosphatase" evidence="2">
    <location>
        <begin position="177"/>
        <end position="250"/>
    </location>
</feature>
<comment type="caution">
    <text evidence="3">The sequence shown here is derived from an EMBL/GenBank/DDBJ whole genome shotgun (WGS) entry which is preliminary data.</text>
</comment>
<evidence type="ECO:0000256" key="1">
    <source>
        <dbReference type="SAM" id="MobiDB-lite"/>
    </source>
</evidence>
<evidence type="ECO:0000313" key="3">
    <source>
        <dbReference type="EMBL" id="KAH0821044.1"/>
    </source>
</evidence>
<dbReference type="Pfam" id="PF14529">
    <property type="entry name" value="Exo_endo_phos_2"/>
    <property type="match status" value="1"/>
</dbReference>
<gene>
    <name evidence="3" type="ORF">GEV33_001748</name>
</gene>
<dbReference type="GO" id="GO:0003824">
    <property type="term" value="F:catalytic activity"/>
    <property type="evidence" value="ECO:0007669"/>
    <property type="project" value="InterPro"/>
</dbReference>
<evidence type="ECO:0000259" key="2">
    <source>
        <dbReference type="Pfam" id="PF14529"/>
    </source>
</evidence>
<reference evidence="3" key="2">
    <citation type="submission" date="2021-08" db="EMBL/GenBank/DDBJ databases">
        <authorList>
            <person name="Eriksson T."/>
        </authorList>
    </citation>
    <scope>NUCLEOTIDE SEQUENCE</scope>
    <source>
        <strain evidence="3">Stoneville</strain>
        <tissue evidence="3">Whole head</tissue>
    </source>
</reference>
<protein>
    <recommendedName>
        <fullName evidence="2">Endonuclease/exonuclease/phosphatase domain-containing protein</fullName>
    </recommendedName>
</protein>
<name>A0A8J6HUQ3_TENMO</name>
<accession>A0A8J6HUQ3</accession>
<feature type="compositionally biased region" description="Basic and acidic residues" evidence="1">
    <location>
        <begin position="136"/>
        <end position="151"/>
    </location>
</feature>
<proteinExistence type="predicted"/>
<dbReference type="Proteomes" id="UP000719412">
    <property type="component" value="Unassembled WGS sequence"/>
</dbReference>
<feature type="region of interest" description="Disordered" evidence="1">
    <location>
        <begin position="115"/>
        <end position="175"/>
    </location>
</feature>
<feature type="compositionally biased region" description="Polar residues" evidence="1">
    <location>
        <begin position="153"/>
        <end position="175"/>
    </location>
</feature>
<dbReference type="InterPro" id="IPR036691">
    <property type="entry name" value="Endo/exonu/phosph_ase_sf"/>
</dbReference>
<keyword evidence="4" id="KW-1185">Reference proteome</keyword>
<dbReference type="InterPro" id="IPR005135">
    <property type="entry name" value="Endo/exonuclease/phosphatase"/>
</dbReference>
<evidence type="ECO:0000313" key="4">
    <source>
        <dbReference type="Proteomes" id="UP000719412"/>
    </source>
</evidence>
<reference evidence="3" key="1">
    <citation type="journal article" date="2020" name="J Insects Food Feed">
        <title>The yellow mealworm (Tenebrio molitor) genome: a resource for the emerging insects as food and feed industry.</title>
        <authorList>
            <person name="Eriksson T."/>
            <person name="Andere A."/>
            <person name="Kelstrup H."/>
            <person name="Emery V."/>
            <person name="Picard C."/>
        </authorList>
    </citation>
    <scope>NUCLEOTIDE SEQUENCE</scope>
    <source>
        <strain evidence="3">Stoneville</strain>
        <tissue evidence="3">Whole head</tissue>
    </source>
</reference>
<dbReference type="EMBL" id="JABDTM020009514">
    <property type="protein sequence ID" value="KAH0821044.1"/>
    <property type="molecule type" value="Genomic_DNA"/>
</dbReference>
<dbReference type="Gene3D" id="3.60.10.10">
    <property type="entry name" value="Endonuclease/exonuclease/phosphatase"/>
    <property type="match status" value="1"/>
</dbReference>
<sequence>MEHQVATPCLSHAMFDNLVDTVEEANEEETFNPYSFVEPEYPEDHLKLTTTLRNTIGSQYTIKYTKHNTNIYTRNKSDWTKLQEVLKNDSVDFHTHTHKTDSFVLRGLHQGNAKKEKYVPAPLPKENAWEKRKKNTGSERAEPNYTEREHSAATPSTESVRTNTQSTQPIESSQAVTAAYNRPENKFTKTDQKKIFERNRKLIVGDFNAKHGDWNRGRSSANGILLKKYTDDNDPTLNYTDEPTHYPENGMSPPQ</sequence>
<dbReference type="SUPFAM" id="SSF56219">
    <property type="entry name" value="DNase I-like"/>
    <property type="match status" value="1"/>
</dbReference>
<dbReference type="AlphaFoldDB" id="A0A8J6HUQ3"/>